<evidence type="ECO:0000313" key="4">
    <source>
        <dbReference type="EMBL" id="TLE17002.1"/>
    </source>
</evidence>
<dbReference type="Proteomes" id="UP000029920">
    <property type="component" value="Unassembled WGS sequence"/>
</dbReference>
<dbReference type="InterPro" id="IPR004606">
    <property type="entry name" value="Mop_domain"/>
</dbReference>
<dbReference type="Gene3D" id="2.40.50.100">
    <property type="match status" value="1"/>
</dbReference>
<keyword evidence="5" id="KW-1185">Reference proteome</keyword>
<name>A0A4U8UFL7_9HELI</name>
<sequence length="86" mass="9523">MQCYVLIKSNWVVVFKEESKQLSLRNILVGVVKSIKGGSVNAEIEIDSNGVPLCALITEESRENLDLEVGEKVWFGFKANNVILGI</sequence>
<organism evidence="4 5">
    <name type="scientific">Helicobacter apodemus</name>
    <dbReference type="NCBI Taxonomy" id="135569"/>
    <lineage>
        <taxon>Bacteria</taxon>
        <taxon>Pseudomonadati</taxon>
        <taxon>Campylobacterota</taxon>
        <taxon>Epsilonproteobacteria</taxon>
        <taxon>Campylobacterales</taxon>
        <taxon>Helicobacteraceae</taxon>
        <taxon>Helicobacter</taxon>
    </lineage>
</organism>
<dbReference type="Pfam" id="PF03459">
    <property type="entry name" value="TOBE"/>
    <property type="match status" value="1"/>
</dbReference>
<dbReference type="InterPro" id="IPR005116">
    <property type="entry name" value="Transp-assoc_OB_typ1"/>
</dbReference>
<comment type="caution">
    <text evidence="4">The sequence shown here is derived from an EMBL/GenBank/DDBJ whole genome shotgun (WGS) entry which is preliminary data.</text>
</comment>
<evidence type="ECO:0000313" key="5">
    <source>
        <dbReference type="Proteomes" id="UP000029920"/>
    </source>
</evidence>
<protein>
    <recommendedName>
        <fullName evidence="3">Mop domain-containing protein</fullName>
    </recommendedName>
</protein>
<accession>A0A4U8UFL7</accession>
<dbReference type="GO" id="GO:0015689">
    <property type="term" value="P:molybdate ion transport"/>
    <property type="evidence" value="ECO:0007669"/>
    <property type="project" value="InterPro"/>
</dbReference>
<gene>
    <name evidence="4" type="ORF">LS72_001040</name>
</gene>
<evidence type="ECO:0000256" key="1">
    <source>
        <dbReference type="ARBA" id="ARBA00022505"/>
    </source>
</evidence>
<dbReference type="PROSITE" id="PS51866">
    <property type="entry name" value="MOP"/>
    <property type="match status" value="1"/>
</dbReference>
<dbReference type="SUPFAM" id="SSF50331">
    <property type="entry name" value="MOP-like"/>
    <property type="match status" value="1"/>
</dbReference>
<feature type="domain" description="Mop" evidence="3">
    <location>
        <begin position="21"/>
        <end position="86"/>
    </location>
</feature>
<evidence type="ECO:0000256" key="2">
    <source>
        <dbReference type="PROSITE-ProRule" id="PRU01213"/>
    </source>
</evidence>
<dbReference type="EMBL" id="JRPC02000002">
    <property type="protein sequence ID" value="TLE17002.1"/>
    <property type="molecule type" value="Genomic_DNA"/>
</dbReference>
<dbReference type="InterPro" id="IPR008995">
    <property type="entry name" value="Mo/tungstate-bd_C_term_dom"/>
</dbReference>
<proteinExistence type="predicted"/>
<dbReference type="AlphaFoldDB" id="A0A4U8UFL7"/>
<reference evidence="4 5" key="1">
    <citation type="journal article" date="2014" name="Genome Announc.">
        <title>Draft genome sequences of eight enterohepatic helicobacter species isolated from both laboratory and wild rodents.</title>
        <authorList>
            <person name="Sheh A."/>
            <person name="Shen Z."/>
            <person name="Fox J.G."/>
        </authorList>
    </citation>
    <scope>NUCLEOTIDE SEQUENCE [LARGE SCALE GENOMIC DNA]</scope>
    <source>
        <strain evidence="4 5">MIT-03-7007</strain>
    </source>
</reference>
<evidence type="ECO:0000259" key="3">
    <source>
        <dbReference type="PROSITE" id="PS51866"/>
    </source>
</evidence>
<keyword evidence="1 2" id="KW-0500">Molybdenum</keyword>